<evidence type="ECO:0000313" key="5">
    <source>
        <dbReference type="EMBL" id="CAB3359835.1"/>
    </source>
</evidence>
<dbReference type="PROSITE" id="PS50297">
    <property type="entry name" value="ANK_REP_REGION"/>
    <property type="match status" value="3"/>
</dbReference>
<dbReference type="Pfam" id="PF12796">
    <property type="entry name" value="Ank_2"/>
    <property type="match status" value="1"/>
</dbReference>
<feature type="repeat" description="ANK" evidence="4">
    <location>
        <begin position="132"/>
        <end position="164"/>
    </location>
</feature>
<dbReference type="Gene3D" id="1.25.40.20">
    <property type="entry name" value="Ankyrin repeat-containing domain"/>
    <property type="match status" value="3"/>
</dbReference>
<dbReference type="InterPro" id="IPR017853">
    <property type="entry name" value="GH"/>
</dbReference>
<dbReference type="Proteomes" id="UP000494165">
    <property type="component" value="Unassembled WGS sequence"/>
</dbReference>
<dbReference type="InterPro" id="IPR029018">
    <property type="entry name" value="Hex-like_dom2"/>
</dbReference>
<evidence type="ECO:0000256" key="1">
    <source>
        <dbReference type="ARBA" id="ARBA00022737"/>
    </source>
</evidence>
<dbReference type="GO" id="GO:0085020">
    <property type="term" value="P:protein K6-linked ubiquitination"/>
    <property type="evidence" value="ECO:0007669"/>
    <property type="project" value="TreeGrafter"/>
</dbReference>
<dbReference type="OrthoDB" id="5806726at2759"/>
<dbReference type="GO" id="GO:0031436">
    <property type="term" value="C:BRCA1-BARD1 complex"/>
    <property type="evidence" value="ECO:0007669"/>
    <property type="project" value="TreeGrafter"/>
</dbReference>
<proteinExistence type="predicted"/>
<accession>A0A8S1BU26</accession>
<gene>
    <name evidence="5" type="ORF">CLODIP_2_CD07951</name>
</gene>
<dbReference type="SUPFAM" id="SSF48403">
    <property type="entry name" value="Ankyrin repeat"/>
    <property type="match status" value="1"/>
</dbReference>
<dbReference type="InterPro" id="IPR002110">
    <property type="entry name" value="Ankyrin_rpt"/>
</dbReference>
<dbReference type="PANTHER" id="PTHR24171">
    <property type="entry name" value="ANKYRIN REPEAT DOMAIN-CONTAINING PROTEIN 39-RELATED"/>
    <property type="match status" value="1"/>
</dbReference>
<dbReference type="SUPFAM" id="SSF51445">
    <property type="entry name" value="(Trans)glycosidases"/>
    <property type="match status" value="1"/>
</dbReference>
<dbReference type="GO" id="GO:0004842">
    <property type="term" value="F:ubiquitin-protein transferase activity"/>
    <property type="evidence" value="ECO:0007669"/>
    <property type="project" value="TreeGrafter"/>
</dbReference>
<dbReference type="SUPFAM" id="SSF55545">
    <property type="entry name" value="beta-N-acetylhexosaminidase-like domain"/>
    <property type="match status" value="1"/>
</dbReference>
<keyword evidence="3 4" id="KW-0040">ANK repeat</keyword>
<dbReference type="GO" id="GO:0070531">
    <property type="term" value="C:BRCA1-A complex"/>
    <property type="evidence" value="ECO:0007669"/>
    <property type="project" value="TreeGrafter"/>
</dbReference>
<dbReference type="PANTHER" id="PTHR24171:SF11">
    <property type="entry name" value="26S PROTEASOME NON-ATPASE REGULATORY SUBUNIT 10"/>
    <property type="match status" value="1"/>
</dbReference>
<dbReference type="AlphaFoldDB" id="A0A8S1BU26"/>
<feature type="repeat" description="ANK" evidence="4">
    <location>
        <begin position="48"/>
        <end position="80"/>
    </location>
</feature>
<dbReference type="Gene3D" id="3.30.379.10">
    <property type="entry name" value="Chitobiase/beta-hexosaminidase domain 2-like"/>
    <property type="match status" value="1"/>
</dbReference>
<keyword evidence="1" id="KW-0677">Repeat</keyword>
<keyword evidence="6" id="KW-1185">Reference proteome</keyword>
<comment type="caution">
    <text evidence="5">The sequence shown here is derived from an EMBL/GenBank/DDBJ whole genome shotgun (WGS) entry which is preliminary data.</text>
</comment>
<dbReference type="PROSITE" id="PS50088">
    <property type="entry name" value="ANK_REPEAT"/>
    <property type="match status" value="3"/>
</dbReference>
<protein>
    <recommendedName>
        <fullName evidence="7">Beta-hexosaminidase bacterial type N-terminal domain-containing protein</fullName>
    </recommendedName>
</protein>
<dbReference type="GO" id="GO:0016787">
    <property type="term" value="F:hydrolase activity"/>
    <property type="evidence" value="ECO:0007669"/>
    <property type="project" value="UniProtKB-KW"/>
</dbReference>
<dbReference type="EMBL" id="CADEPI010000002">
    <property type="protein sequence ID" value="CAB3359835.1"/>
    <property type="molecule type" value="Genomic_DNA"/>
</dbReference>
<evidence type="ECO:0000256" key="3">
    <source>
        <dbReference type="ARBA" id="ARBA00023043"/>
    </source>
</evidence>
<reference evidence="5 6" key="1">
    <citation type="submission" date="2020-04" db="EMBL/GenBank/DDBJ databases">
        <authorList>
            <person name="Alioto T."/>
            <person name="Alioto T."/>
            <person name="Gomez Garrido J."/>
        </authorList>
    </citation>
    <scope>NUCLEOTIDE SEQUENCE [LARGE SCALE GENOMIC DNA]</scope>
</reference>
<evidence type="ECO:0000256" key="2">
    <source>
        <dbReference type="ARBA" id="ARBA00022801"/>
    </source>
</evidence>
<keyword evidence="2" id="KW-0378">Hydrolase</keyword>
<sequence length="914" mass="99502">MMDSDLISNIKSAIEQGRSDIVRTLLEACDKGQEGLTKDKVLNSPLIDGGTLLLYATKLDQGDVVRTLLSAGADPGIQNSAGENALDTAGTIHMKQIYVDELLRATGTSDVGRVCQLIAAGLSVNSYDSEESRNTPLHWAASYGNRDIVSCLIHRGANVNAMNSCGATPLHDAVSQNNVEIAEELLQGGANPLIQAVRGKFSGQTSLDLACNKMELASLLERYTSFNAKPNMPADMNGGLSVEASGRLRAASVRSLSSEMFESFDSTRKISYAPFSPTSPLSKGTLSPQFEHVAEKLASCNLKSPVTPIVTRTSLQLLWPQPQRIQELPGTSFVPDGKVHVMVHPSTEPILKILDIWEASRAALQAVKFSVMVGGVHPPGGGLSNKEVNSIECCVSDKIFSSVNMYQLHITSNIIKISAGSLCALHYALVTLTQLIRLSIDEDGLAPVIIQDHPVLSHRGALIDISPLSRIPSLECLFNKIETWSQLKMNYLHLYTRLRPSSDWQLSYSKSELMSVARYCQDRFLTLVPVLDVEDCVEESQLSLMWPVFQQLVASFPNVELIHIGPRLSSLLLPQQTPNVWHLLTLPTHVTLMLCCNNLAQSYDLPPNVILMEYGFQADYDFLGKVRPHLDEGRAICLCPGTASWNSLAGCPEAALCNILTSVQVAVQSGTLGIVAANWSGPHHLTPYPFSWPGFVVAAGLSWNSSAHWEFVHSSLAPLLDAHVFLDTQGHIGQAILELGHADTLALRASRGQATADQSDLPAPSCSLLHCLLTEPNNVSLEFLTPELFARVTKHVKRCQASLLRAHLHCHYSEMVLQELQLTADLMITACRIGRALLSVGMNPNSNMGLSVINLGVTNLPPTFRTDIANKLLALIEQYRGTWLQRHLPAGLQTSLVALTQVLNSFVPDDNVNS</sequence>
<evidence type="ECO:0000256" key="4">
    <source>
        <dbReference type="PROSITE-ProRule" id="PRU00023"/>
    </source>
</evidence>
<dbReference type="Gene3D" id="3.20.20.80">
    <property type="entry name" value="Glycosidases"/>
    <property type="match status" value="2"/>
</dbReference>
<name>A0A8S1BU26_9INSE</name>
<evidence type="ECO:0008006" key="7">
    <source>
        <dbReference type="Google" id="ProtNLM"/>
    </source>
</evidence>
<organism evidence="5 6">
    <name type="scientific">Cloeon dipterum</name>
    <dbReference type="NCBI Taxonomy" id="197152"/>
    <lineage>
        <taxon>Eukaryota</taxon>
        <taxon>Metazoa</taxon>
        <taxon>Ecdysozoa</taxon>
        <taxon>Arthropoda</taxon>
        <taxon>Hexapoda</taxon>
        <taxon>Insecta</taxon>
        <taxon>Pterygota</taxon>
        <taxon>Palaeoptera</taxon>
        <taxon>Ephemeroptera</taxon>
        <taxon>Pisciforma</taxon>
        <taxon>Baetidae</taxon>
        <taxon>Cloeon</taxon>
    </lineage>
</organism>
<dbReference type="Pfam" id="PF00023">
    <property type="entry name" value="Ank"/>
    <property type="match status" value="1"/>
</dbReference>
<dbReference type="SMART" id="SM00248">
    <property type="entry name" value="ANK"/>
    <property type="match status" value="4"/>
</dbReference>
<evidence type="ECO:0000313" key="6">
    <source>
        <dbReference type="Proteomes" id="UP000494165"/>
    </source>
</evidence>
<dbReference type="InterPro" id="IPR036770">
    <property type="entry name" value="Ankyrin_rpt-contain_sf"/>
</dbReference>
<feature type="repeat" description="ANK" evidence="4">
    <location>
        <begin position="165"/>
        <end position="191"/>
    </location>
</feature>